<dbReference type="AlphaFoldDB" id="A0A1X1Z2M7"/>
<accession>A0A1X1Z2M7</accession>
<dbReference type="RefSeq" id="WP_046184174.1">
    <property type="nucleotide sequence ID" value="NZ_JACKSS010000078.1"/>
</dbReference>
<dbReference type="STRING" id="244292.ABW17_12605"/>
<dbReference type="PANTHER" id="PTHR34478:SF2">
    <property type="entry name" value="MEMBRANE PROTEIN"/>
    <property type="match status" value="1"/>
</dbReference>
<evidence type="ECO:0000256" key="4">
    <source>
        <dbReference type="ARBA" id="ARBA00022989"/>
    </source>
</evidence>
<organism evidence="7 8">
    <name type="scientific">Mycobacterium nebraskense</name>
    <dbReference type="NCBI Taxonomy" id="244292"/>
    <lineage>
        <taxon>Bacteria</taxon>
        <taxon>Bacillati</taxon>
        <taxon>Actinomycetota</taxon>
        <taxon>Actinomycetes</taxon>
        <taxon>Mycobacteriales</taxon>
        <taxon>Mycobacteriaceae</taxon>
        <taxon>Mycobacterium</taxon>
    </lineage>
</organism>
<keyword evidence="5 6" id="KW-0472">Membrane</keyword>
<dbReference type="Pfam" id="PF04011">
    <property type="entry name" value="LemA"/>
    <property type="match status" value="1"/>
</dbReference>
<evidence type="ECO:0000256" key="1">
    <source>
        <dbReference type="ARBA" id="ARBA00004167"/>
    </source>
</evidence>
<name>A0A1X1Z2M7_9MYCO</name>
<comment type="similarity">
    <text evidence="2">Belongs to the LemA family.</text>
</comment>
<keyword evidence="3 6" id="KW-0812">Transmembrane</keyword>
<dbReference type="OrthoDB" id="9804152at2"/>
<dbReference type="PANTHER" id="PTHR34478">
    <property type="entry name" value="PROTEIN LEMA"/>
    <property type="match status" value="1"/>
</dbReference>
<comment type="caution">
    <text evidence="7">The sequence shown here is derived from an EMBL/GenBank/DDBJ whole genome shotgun (WGS) entry which is preliminary data.</text>
</comment>
<dbReference type="GO" id="GO:0016020">
    <property type="term" value="C:membrane"/>
    <property type="evidence" value="ECO:0007669"/>
    <property type="project" value="UniProtKB-SubCell"/>
</dbReference>
<evidence type="ECO:0000256" key="3">
    <source>
        <dbReference type="ARBA" id="ARBA00022692"/>
    </source>
</evidence>
<comment type="subcellular location">
    <subcellularLocation>
        <location evidence="1">Membrane</location>
        <topology evidence="1">Single-pass membrane protein</topology>
    </subcellularLocation>
</comment>
<dbReference type="InterPro" id="IPR023353">
    <property type="entry name" value="LemA-like_dom_sf"/>
</dbReference>
<evidence type="ECO:0000256" key="6">
    <source>
        <dbReference type="SAM" id="Phobius"/>
    </source>
</evidence>
<evidence type="ECO:0000313" key="7">
    <source>
        <dbReference type="EMBL" id="ORW17595.1"/>
    </source>
</evidence>
<dbReference type="Proteomes" id="UP000193781">
    <property type="component" value="Unassembled WGS sequence"/>
</dbReference>
<dbReference type="SUPFAM" id="SSF140478">
    <property type="entry name" value="LemA-like"/>
    <property type="match status" value="1"/>
</dbReference>
<feature type="transmembrane region" description="Helical" evidence="6">
    <location>
        <begin position="6"/>
        <end position="25"/>
    </location>
</feature>
<dbReference type="InterPro" id="IPR007156">
    <property type="entry name" value="MamQ_LemA"/>
</dbReference>
<evidence type="ECO:0000313" key="8">
    <source>
        <dbReference type="Proteomes" id="UP000193781"/>
    </source>
</evidence>
<keyword evidence="4 6" id="KW-1133">Transmembrane helix</keyword>
<evidence type="ECO:0000256" key="2">
    <source>
        <dbReference type="ARBA" id="ARBA00008854"/>
    </source>
</evidence>
<sequence>MPIGVIVIIGVIALAGLVMLGVVAFNSLRGLDVKAQEALGGIDVQLTRRADLVPNLVNTVKGYAAHEKSVFEDVTAARAGAAQAAASGTVDEKAQAQGRLDRAIGNVLAVAENYPDLKASTNFAQLQEQLADTENQLAFARQYYNDATASLNQRVVTIPWMFFAGLAGVHTRPFYQAPEGQQAPPQVQF</sequence>
<protein>
    <submittedName>
        <fullName evidence="7">LemA family protein</fullName>
    </submittedName>
</protein>
<keyword evidence="8" id="KW-1185">Reference proteome</keyword>
<gene>
    <name evidence="7" type="ORF">AWC17_12295</name>
</gene>
<reference evidence="7 8" key="1">
    <citation type="submission" date="2016-01" db="EMBL/GenBank/DDBJ databases">
        <title>The new phylogeny of the genus Mycobacterium.</title>
        <authorList>
            <person name="Tarcisio F."/>
            <person name="Conor M."/>
            <person name="Antonella G."/>
            <person name="Elisabetta G."/>
            <person name="Giulia F.S."/>
            <person name="Sara T."/>
            <person name="Anna F."/>
            <person name="Clotilde B."/>
            <person name="Roberto B."/>
            <person name="Veronica D.S."/>
            <person name="Fabio R."/>
            <person name="Monica P."/>
            <person name="Olivier J."/>
            <person name="Enrico T."/>
            <person name="Nicola S."/>
        </authorList>
    </citation>
    <scope>NUCLEOTIDE SEQUENCE [LARGE SCALE GENOMIC DNA]</scope>
    <source>
        <strain evidence="7 8">DSM 44803</strain>
    </source>
</reference>
<proteinExistence type="inferred from homology"/>
<dbReference type="Gene3D" id="1.20.1440.20">
    <property type="entry name" value="LemA-like domain"/>
    <property type="match status" value="1"/>
</dbReference>
<evidence type="ECO:0000256" key="5">
    <source>
        <dbReference type="ARBA" id="ARBA00023136"/>
    </source>
</evidence>
<dbReference type="EMBL" id="LQPH01000151">
    <property type="protein sequence ID" value="ORW17595.1"/>
    <property type="molecule type" value="Genomic_DNA"/>
</dbReference>